<accession>A0AAD9D105</accession>
<proteinExistence type="predicted"/>
<gene>
    <name evidence="2" type="ORF">DB88DRAFT_490255</name>
</gene>
<dbReference type="PANTHER" id="PTHR36986:SF1">
    <property type="entry name" value="UPF0643 PROTEIN PB2B2.08"/>
    <property type="match status" value="1"/>
</dbReference>
<organism evidence="2 3">
    <name type="scientific">Papiliotrema laurentii</name>
    <name type="common">Cryptococcus laurentii</name>
    <dbReference type="NCBI Taxonomy" id="5418"/>
    <lineage>
        <taxon>Eukaryota</taxon>
        <taxon>Fungi</taxon>
        <taxon>Dikarya</taxon>
        <taxon>Basidiomycota</taxon>
        <taxon>Agaricomycotina</taxon>
        <taxon>Tremellomycetes</taxon>
        <taxon>Tremellales</taxon>
        <taxon>Rhynchogastremaceae</taxon>
        <taxon>Papiliotrema</taxon>
    </lineage>
</organism>
<dbReference type="Proteomes" id="UP001182556">
    <property type="component" value="Unassembled WGS sequence"/>
</dbReference>
<dbReference type="AlphaFoldDB" id="A0AAD9D105"/>
<name>A0AAD9D105_PAPLA</name>
<comment type="caution">
    <text evidence="2">The sequence shown here is derived from an EMBL/GenBank/DDBJ whole genome shotgun (WGS) entry which is preliminary data.</text>
</comment>
<sequence>MTAIVSQPIRIPIGGSRQPLSYPFEIIDDEEYPEFTGRGRDPSPKRTALSLPSSPGFSPDSPLHRHSIEAHHSLPPVSAESIPDDPILYLPPLLSPLPHAHQEAHKPHRPSEEELSDFNTRLPDIDPASLVLHQALHNFSPIDDQYAKRRYDRAFNWDDLSLPIEVEREWYCVVFRSRRKPESSSLSLYQADREAHEEAVHNGGLVMYWYGVPDETGLNLATCIWQSRRHAIQAISGPKHVLAMRQAAGAYEVYDLERWVLRKEAGFRELSLRKWEGGEVGW</sequence>
<evidence type="ECO:0000313" key="3">
    <source>
        <dbReference type="Proteomes" id="UP001182556"/>
    </source>
</evidence>
<evidence type="ECO:0000256" key="1">
    <source>
        <dbReference type="SAM" id="MobiDB-lite"/>
    </source>
</evidence>
<keyword evidence="3" id="KW-1185">Reference proteome</keyword>
<protein>
    <submittedName>
        <fullName evidence="2">Uncharacterized protein</fullName>
    </submittedName>
</protein>
<dbReference type="PANTHER" id="PTHR36986">
    <property type="entry name" value="UPF0643 PROTEIN PB2B2.08"/>
    <property type="match status" value="1"/>
</dbReference>
<dbReference type="EMBL" id="JAODAN010000005">
    <property type="protein sequence ID" value="KAK1924399.1"/>
    <property type="molecule type" value="Genomic_DNA"/>
</dbReference>
<feature type="region of interest" description="Disordered" evidence="1">
    <location>
        <begin position="31"/>
        <end position="66"/>
    </location>
</feature>
<reference evidence="2" key="1">
    <citation type="submission" date="2023-02" db="EMBL/GenBank/DDBJ databases">
        <title>Identification and recombinant expression of a fungal hydrolase from Papiliotrema laurentii that hydrolyzes apple cutin and clears colloidal polyester polyurethane.</title>
        <authorList>
            <consortium name="DOE Joint Genome Institute"/>
            <person name="Roman V.A."/>
            <person name="Bojanowski C."/>
            <person name="Crable B.R."/>
            <person name="Wagner D.N."/>
            <person name="Hung C.S."/>
            <person name="Nadeau L.J."/>
            <person name="Schratz L."/>
            <person name="Haridas S."/>
            <person name="Pangilinan J."/>
            <person name="Lipzen A."/>
            <person name="Na H."/>
            <person name="Yan M."/>
            <person name="Ng V."/>
            <person name="Grigoriev I.V."/>
            <person name="Spatafora J.W."/>
            <person name="Barlow D."/>
            <person name="Biffinger J."/>
            <person name="Kelley-Loughnane N."/>
            <person name="Varaljay V.A."/>
            <person name="Crookes-Goodson W.J."/>
        </authorList>
    </citation>
    <scope>NUCLEOTIDE SEQUENCE</scope>
    <source>
        <strain evidence="2">5307AH</strain>
    </source>
</reference>
<evidence type="ECO:0000313" key="2">
    <source>
        <dbReference type="EMBL" id="KAK1924399.1"/>
    </source>
</evidence>